<proteinExistence type="predicted"/>
<dbReference type="STRING" id="158441.A0A226ECB4"/>
<feature type="region of interest" description="Disordered" evidence="1">
    <location>
        <begin position="817"/>
        <end position="885"/>
    </location>
</feature>
<dbReference type="EMBL" id="LNIX01000005">
    <property type="protein sequence ID" value="OXA55090.1"/>
    <property type="molecule type" value="Genomic_DNA"/>
</dbReference>
<name>A0A226ECB4_FOLCA</name>
<sequence length="885" mass="100662">MKKFSLFKVPKSYFPIMTWVTKWTSLSYGASNYVSPKILFGIATTRYSLPLAPLILGLLGFFRPCTPPSIAGALFLSCSKDWDDVEEGSLVIRSVNGLLQFYVFYVYSSVIVITLDRIIIYPSVMIELWIGVINRKLQTSQGSLKFNYEEHLKQYRVAQVAQNLVNCVMSKPFLAMFLAFSIEGQISSLYIIISSWSKLSANVALFFLLMVIDFFAVIQFMFHSLSYSHVASVKFVKNARRISNQIGRDTWFRKFLRSCAPLKLNEKHILSIHSLLIHSTSKTHCLPRRMSYKKSVIEGFANLNLSQNDNDEDDDLVALCRKKIQNSEFFPKWVSLLGNKLPTESTYLPIYSTISTKLDDFETERKADTAKEVRHNAVEILADSCTLTFVAVELQKENVNQLVYDLEDKVDQYLLEEGYIDTEYHTGFIYILRLLKAFVALREIKTGKDSGDINPEFRKWMEDGLDKKYGFDKLSKKGKAAVYCVKQTFMGDVDRSAYDVQISVLEEMTQLDPDQYLWHLELHYILKYKRRTSGVRDDPPSDRETRCILHAVKLSENKNPAVVVAKCACFAAKVRATRGKGPFNFGDGAALVLDPISTKVNITIAEIFSVVLLPPYLRDVGFAKECIERSLVYHPNSSKANTRMGVHYLTEEKNAEEAQKYFEKALSADKRNFPAIMLLLQTCMANPAKNKDFIVETIQKELSGEDGSRWGSDKMATLLMQKAFLQIMMEDEATLVLQSFTEALEYYEESVKFGLEKLPYFINRYGWKHVKLEYSEILEILNSVEGLSRREEGFRGKLVILVQSVWDKNMEDEEKRRLNREATRGRGGYRGGSSDFNASSFSRGGNYCGRGRGARGGEGADGRPSRGGFSRGRVSNSSSGEGNWR</sequence>
<feature type="transmembrane region" description="Helical" evidence="2">
    <location>
        <begin position="199"/>
        <end position="222"/>
    </location>
</feature>
<feature type="compositionally biased region" description="Low complexity" evidence="1">
    <location>
        <begin position="866"/>
        <end position="885"/>
    </location>
</feature>
<accession>A0A226ECB4</accession>
<feature type="transmembrane region" description="Helical" evidence="2">
    <location>
        <begin position="173"/>
        <end position="192"/>
    </location>
</feature>
<dbReference type="SUPFAM" id="SSF48452">
    <property type="entry name" value="TPR-like"/>
    <property type="match status" value="1"/>
</dbReference>
<dbReference type="InterPro" id="IPR011990">
    <property type="entry name" value="TPR-like_helical_dom_sf"/>
</dbReference>
<dbReference type="Proteomes" id="UP000198287">
    <property type="component" value="Unassembled WGS sequence"/>
</dbReference>
<organism evidence="3 4">
    <name type="scientific">Folsomia candida</name>
    <name type="common">Springtail</name>
    <dbReference type="NCBI Taxonomy" id="158441"/>
    <lineage>
        <taxon>Eukaryota</taxon>
        <taxon>Metazoa</taxon>
        <taxon>Ecdysozoa</taxon>
        <taxon>Arthropoda</taxon>
        <taxon>Hexapoda</taxon>
        <taxon>Collembola</taxon>
        <taxon>Entomobryomorpha</taxon>
        <taxon>Isotomoidea</taxon>
        <taxon>Isotomidae</taxon>
        <taxon>Proisotominae</taxon>
        <taxon>Folsomia</taxon>
    </lineage>
</organism>
<evidence type="ECO:0000256" key="1">
    <source>
        <dbReference type="SAM" id="MobiDB-lite"/>
    </source>
</evidence>
<evidence type="ECO:0000313" key="3">
    <source>
        <dbReference type="EMBL" id="OXA55090.1"/>
    </source>
</evidence>
<reference evidence="3 4" key="1">
    <citation type="submission" date="2015-12" db="EMBL/GenBank/DDBJ databases">
        <title>The genome of Folsomia candida.</title>
        <authorList>
            <person name="Faddeeva A."/>
            <person name="Derks M.F."/>
            <person name="Anvar Y."/>
            <person name="Smit S."/>
            <person name="Van Straalen N."/>
            <person name="Roelofs D."/>
        </authorList>
    </citation>
    <scope>NUCLEOTIDE SEQUENCE [LARGE SCALE GENOMIC DNA]</scope>
    <source>
        <strain evidence="3 4">VU population</strain>
        <tissue evidence="3">Whole body</tissue>
    </source>
</reference>
<keyword evidence="4" id="KW-1185">Reference proteome</keyword>
<gene>
    <name evidence="3" type="ORF">Fcan01_10906</name>
</gene>
<keyword evidence="2" id="KW-1133">Transmembrane helix</keyword>
<protein>
    <submittedName>
        <fullName evidence="3">Uncharacterized protein</fullName>
    </submittedName>
</protein>
<evidence type="ECO:0000313" key="4">
    <source>
        <dbReference type="Proteomes" id="UP000198287"/>
    </source>
</evidence>
<keyword evidence="2" id="KW-0472">Membrane</keyword>
<keyword evidence="2" id="KW-0812">Transmembrane</keyword>
<evidence type="ECO:0000256" key="2">
    <source>
        <dbReference type="SAM" id="Phobius"/>
    </source>
</evidence>
<dbReference type="OrthoDB" id="8251765at2759"/>
<feature type="compositionally biased region" description="Gly residues" evidence="1">
    <location>
        <begin position="846"/>
        <end position="857"/>
    </location>
</feature>
<feature type="transmembrane region" description="Helical" evidence="2">
    <location>
        <begin position="102"/>
        <end position="120"/>
    </location>
</feature>
<dbReference type="AlphaFoldDB" id="A0A226ECB4"/>
<dbReference type="Gene3D" id="1.25.40.10">
    <property type="entry name" value="Tetratricopeptide repeat domain"/>
    <property type="match status" value="1"/>
</dbReference>
<comment type="caution">
    <text evidence="3">The sequence shown here is derived from an EMBL/GenBank/DDBJ whole genome shotgun (WGS) entry which is preliminary data.</text>
</comment>